<dbReference type="GO" id="GO:0016020">
    <property type="term" value="C:membrane"/>
    <property type="evidence" value="ECO:0007669"/>
    <property type="project" value="InterPro"/>
</dbReference>
<evidence type="ECO:0000313" key="3">
    <source>
        <dbReference type="Proteomes" id="UP000053029"/>
    </source>
</evidence>
<evidence type="ECO:0000256" key="1">
    <source>
        <dbReference type="SAM" id="MobiDB-lite"/>
    </source>
</evidence>
<dbReference type="GO" id="GO:0008654">
    <property type="term" value="P:phospholipid biosynthetic process"/>
    <property type="evidence" value="ECO:0007669"/>
    <property type="project" value="InterPro"/>
</dbReference>
<feature type="region of interest" description="Disordered" evidence="1">
    <location>
        <begin position="38"/>
        <end position="63"/>
    </location>
</feature>
<feature type="compositionally biased region" description="Basic and acidic residues" evidence="1">
    <location>
        <begin position="142"/>
        <end position="163"/>
    </location>
</feature>
<dbReference type="GeneID" id="25308881"/>
<feature type="region of interest" description="Disordered" evidence="1">
    <location>
        <begin position="141"/>
        <end position="163"/>
    </location>
</feature>
<dbReference type="EMBL" id="KN846974">
    <property type="protein sequence ID" value="KIW76947.1"/>
    <property type="molecule type" value="Genomic_DNA"/>
</dbReference>
<evidence type="ECO:0000313" key="2">
    <source>
        <dbReference type="EMBL" id="KIW76947.1"/>
    </source>
</evidence>
<dbReference type="InterPro" id="IPR000462">
    <property type="entry name" value="CDP-OH_P_trans"/>
</dbReference>
<accession>A0A0D2ERS5</accession>
<dbReference type="RefSeq" id="XP_013280755.1">
    <property type="nucleotide sequence ID" value="XM_013425301.1"/>
</dbReference>
<keyword evidence="3" id="KW-1185">Reference proteome</keyword>
<feature type="compositionally biased region" description="Polar residues" evidence="1">
    <location>
        <begin position="46"/>
        <end position="63"/>
    </location>
</feature>
<protein>
    <submittedName>
        <fullName evidence="2">Uncharacterized protein</fullName>
    </submittedName>
</protein>
<reference evidence="2 3" key="1">
    <citation type="submission" date="2015-01" db="EMBL/GenBank/DDBJ databases">
        <title>The Genome Sequence of Fonsecaea pedrosoi CBS 271.37.</title>
        <authorList>
            <consortium name="The Broad Institute Genomics Platform"/>
            <person name="Cuomo C."/>
            <person name="de Hoog S."/>
            <person name="Gorbushina A."/>
            <person name="Stielow B."/>
            <person name="Teixiera M."/>
            <person name="Abouelleil A."/>
            <person name="Chapman S.B."/>
            <person name="Priest M."/>
            <person name="Young S.K."/>
            <person name="Wortman J."/>
            <person name="Nusbaum C."/>
            <person name="Birren B."/>
        </authorList>
    </citation>
    <scope>NUCLEOTIDE SEQUENCE [LARGE SCALE GENOMIC DNA]</scope>
    <source>
        <strain evidence="2 3">CBS 271.37</strain>
    </source>
</reference>
<dbReference type="GO" id="GO:0016780">
    <property type="term" value="F:phosphotransferase activity, for other substituted phosphate groups"/>
    <property type="evidence" value="ECO:0007669"/>
    <property type="project" value="InterPro"/>
</dbReference>
<dbReference type="Pfam" id="PF01066">
    <property type="entry name" value="CDP-OH_P_transf"/>
    <property type="match status" value="1"/>
</dbReference>
<dbReference type="STRING" id="1442368.A0A0D2ERS5"/>
<gene>
    <name evidence="2" type="ORF">Z517_09391</name>
</gene>
<name>A0A0D2ERS5_9EURO</name>
<dbReference type="Proteomes" id="UP000053029">
    <property type="component" value="Unassembled WGS sequence"/>
</dbReference>
<proteinExistence type="predicted"/>
<organism evidence="2 3">
    <name type="scientific">Fonsecaea pedrosoi CBS 271.37</name>
    <dbReference type="NCBI Taxonomy" id="1442368"/>
    <lineage>
        <taxon>Eukaryota</taxon>
        <taxon>Fungi</taxon>
        <taxon>Dikarya</taxon>
        <taxon>Ascomycota</taxon>
        <taxon>Pezizomycotina</taxon>
        <taxon>Eurotiomycetes</taxon>
        <taxon>Chaetothyriomycetidae</taxon>
        <taxon>Chaetothyriales</taxon>
        <taxon>Herpotrichiellaceae</taxon>
        <taxon>Fonsecaea</taxon>
    </lineage>
</organism>
<sequence>MRSRSAQDYWCKKLTTPICDILDTADGVAARRYNQSTTFGAVPDNNDGTNLSSRKQSRTSSPFSPFCDLEKLSYIWIVGKQLSGGGGERFISNTYSRVAVEIVASSTALGETGREKAHEDWVASYPTETLDFLVKRPLRGSMEQRSDENDHIRQERNKKQKGEIAAENAGFDGVGQGALAVTASAASDSVRPWAPILTVWNRL</sequence>
<dbReference type="AlphaFoldDB" id="A0A0D2ERS5"/>
<dbReference type="VEuPathDB" id="FungiDB:Z517_09391"/>
<dbReference type="HOGENOM" id="CLU_1348965_0_0_1"/>